<dbReference type="SUPFAM" id="SSF56300">
    <property type="entry name" value="Metallo-dependent phosphatases"/>
    <property type="match status" value="1"/>
</dbReference>
<dbReference type="Gene3D" id="3.60.21.10">
    <property type="match status" value="1"/>
</dbReference>
<dbReference type="GO" id="GO:0016787">
    <property type="term" value="F:hydrolase activity"/>
    <property type="evidence" value="ECO:0007669"/>
    <property type="project" value="InterPro"/>
</dbReference>
<evidence type="ECO:0000313" key="3">
    <source>
        <dbReference type="EMBL" id="TVY10812.1"/>
    </source>
</evidence>
<keyword evidence="4" id="KW-1185">Reference proteome</keyword>
<dbReference type="AlphaFoldDB" id="A0A559KFA3"/>
<dbReference type="RefSeq" id="WP_144844851.1">
    <property type="nucleotide sequence ID" value="NZ_VNJI01000006.1"/>
</dbReference>
<dbReference type="EMBL" id="VNJI01000006">
    <property type="protein sequence ID" value="TVY10812.1"/>
    <property type="molecule type" value="Genomic_DNA"/>
</dbReference>
<accession>A0A559KFA3</accession>
<dbReference type="PANTHER" id="PTHR43143:SF4">
    <property type="entry name" value="CALCINEURIN-LIKE PHOSPHOESTERASE DOMAIN-CONTAINING PROTEIN"/>
    <property type="match status" value="1"/>
</dbReference>
<dbReference type="InterPro" id="IPR004843">
    <property type="entry name" value="Calcineurin-like_PHP"/>
</dbReference>
<evidence type="ECO:0000313" key="4">
    <source>
        <dbReference type="Proteomes" id="UP000317036"/>
    </source>
</evidence>
<protein>
    <submittedName>
        <fullName evidence="3">Metallophosphoesterase</fullName>
    </submittedName>
</protein>
<dbReference type="PANTHER" id="PTHR43143">
    <property type="entry name" value="METALLOPHOSPHOESTERASE, CALCINEURIN SUPERFAMILY"/>
    <property type="match status" value="1"/>
</dbReference>
<organism evidence="3 4">
    <name type="scientific">Paenibacillus cremeus</name>
    <dbReference type="NCBI Taxonomy" id="2163881"/>
    <lineage>
        <taxon>Bacteria</taxon>
        <taxon>Bacillati</taxon>
        <taxon>Bacillota</taxon>
        <taxon>Bacilli</taxon>
        <taxon>Bacillales</taxon>
        <taxon>Paenibacillaceae</taxon>
        <taxon>Paenibacillus</taxon>
    </lineage>
</organism>
<name>A0A559KFA3_9BACL</name>
<proteinExistence type="predicted"/>
<gene>
    <name evidence="3" type="ORF">FPZ49_06865</name>
</gene>
<dbReference type="InterPro" id="IPR029052">
    <property type="entry name" value="Metallo-depent_PP-like"/>
</dbReference>
<dbReference type="InterPro" id="IPR051918">
    <property type="entry name" value="STPP_CPPED1"/>
</dbReference>
<evidence type="ECO:0000256" key="1">
    <source>
        <dbReference type="SAM" id="SignalP"/>
    </source>
</evidence>
<dbReference type="Proteomes" id="UP000317036">
    <property type="component" value="Unassembled WGS sequence"/>
</dbReference>
<sequence length="320" mass="35676">MRVWKMLLAGMMLVTGTSAGATARAEGEGLTFAVISDIHVQSWNGGSIRKFGRALDDLQQSARPAQALIINGDLGNGFPEDYQAVNKVLARHPHPTRVYYTIGNHEFYKAWHDPSRRWSMETFPNGESDQASVARFLQQSGEPNVYYEKHIGGYTFLFLGSERYRQSNPTYSEDAYLSQQQLDWLSSRLKEESGQGKPIFIFLHQPLPNTVSGSIPGSSGRGVVQAAQLQAILANYPKVILFTGHTHWELSLPDTVVHEQFVMVNSSSVYEPYQGLGGPYPQEADRSEGLVVEVSAGQVVIKGRDFREGKWLGSYVLKYQ</sequence>
<feature type="chain" id="PRO_5038852732" evidence="1">
    <location>
        <begin position="22"/>
        <end position="320"/>
    </location>
</feature>
<dbReference type="OrthoDB" id="1645838at2"/>
<reference evidence="3 4" key="1">
    <citation type="submission" date="2019-07" db="EMBL/GenBank/DDBJ databases">
        <authorList>
            <person name="Kim J."/>
        </authorList>
    </citation>
    <scope>NUCLEOTIDE SEQUENCE [LARGE SCALE GENOMIC DNA]</scope>
    <source>
        <strain evidence="3 4">JC52</strain>
    </source>
</reference>
<dbReference type="Pfam" id="PF00149">
    <property type="entry name" value="Metallophos"/>
    <property type="match status" value="1"/>
</dbReference>
<feature type="signal peptide" evidence="1">
    <location>
        <begin position="1"/>
        <end position="21"/>
    </location>
</feature>
<evidence type="ECO:0000259" key="2">
    <source>
        <dbReference type="Pfam" id="PF00149"/>
    </source>
</evidence>
<keyword evidence="1" id="KW-0732">Signal</keyword>
<feature type="domain" description="Calcineurin-like phosphoesterase" evidence="2">
    <location>
        <begin position="31"/>
        <end position="248"/>
    </location>
</feature>
<comment type="caution">
    <text evidence="3">The sequence shown here is derived from an EMBL/GenBank/DDBJ whole genome shotgun (WGS) entry which is preliminary data.</text>
</comment>